<evidence type="ECO:0000256" key="1">
    <source>
        <dbReference type="SAM" id="MobiDB-lite"/>
    </source>
</evidence>
<feature type="non-terminal residue" evidence="2">
    <location>
        <position position="107"/>
    </location>
</feature>
<proteinExistence type="predicted"/>
<gene>
    <name evidence="2" type="ORF">KI387_009791</name>
</gene>
<protein>
    <submittedName>
        <fullName evidence="2">Uncharacterized protein</fullName>
    </submittedName>
</protein>
<organism evidence="2 3">
    <name type="scientific">Taxus chinensis</name>
    <name type="common">Chinese yew</name>
    <name type="synonym">Taxus wallichiana var. chinensis</name>
    <dbReference type="NCBI Taxonomy" id="29808"/>
    <lineage>
        <taxon>Eukaryota</taxon>
        <taxon>Viridiplantae</taxon>
        <taxon>Streptophyta</taxon>
        <taxon>Embryophyta</taxon>
        <taxon>Tracheophyta</taxon>
        <taxon>Spermatophyta</taxon>
        <taxon>Pinopsida</taxon>
        <taxon>Pinidae</taxon>
        <taxon>Conifers II</taxon>
        <taxon>Cupressales</taxon>
        <taxon>Taxaceae</taxon>
        <taxon>Taxus</taxon>
    </lineage>
</organism>
<evidence type="ECO:0000313" key="2">
    <source>
        <dbReference type="EMBL" id="KAH9305387.1"/>
    </source>
</evidence>
<accession>A0AA38FJW9</accession>
<name>A0AA38FJW9_TAXCH</name>
<feature type="region of interest" description="Disordered" evidence="1">
    <location>
        <begin position="85"/>
        <end position="107"/>
    </location>
</feature>
<feature type="compositionally biased region" description="Basic residues" evidence="1">
    <location>
        <begin position="96"/>
        <end position="107"/>
    </location>
</feature>
<dbReference type="Proteomes" id="UP000824469">
    <property type="component" value="Unassembled WGS sequence"/>
</dbReference>
<feature type="non-terminal residue" evidence="2">
    <location>
        <position position="1"/>
    </location>
</feature>
<sequence>VSREQSNITHYRCGSTTTKLGQGFYIACTVGAHFDLVVSLAPSLQSSPMLLEVVLPFPQCSLDLRYASYNASAQDVRDCMGQSAKVQGTQDSTGKAPRHCRTHSKMP</sequence>
<reference evidence="2 3" key="1">
    <citation type="journal article" date="2021" name="Nat. Plants">
        <title>The Taxus genome provides insights into paclitaxel biosynthesis.</title>
        <authorList>
            <person name="Xiong X."/>
            <person name="Gou J."/>
            <person name="Liao Q."/>
            <person name="Li Y."/>
            <person name="Zhou Q."/>
            <person name="Bi G."/>
            <person name="Li C."/>
            <person name="Du R."/>
            <person name="Wang X."/>
            <person name="Sun T."/>
            <person name="Guo L."/>
            <person name="Liang H."/>
            <person name="Lu P."/>
            <person name="Wu Y."/>
            <person name="Zhang Z."/>
            <person name="Ro D.K."/>
            <person name="Shang Y."/>
            <person name="Huang S."/>
            <person name="Yan J."/>
        </authorList>
    </citation>
    <scope>NUCLEOTIDE SEQUENCE [LARGE SCALE GENOMIC DNA]</scope>
    <source>
        <strain evidence="2">Ta-2019</strain>
    </source>
</reference>
<evidence type="ECO:0000313" key="3">
    <source>
        <dbReference type="Proteomes" id="UP000824469"/>
    </source>
</evidence>
<dbReference type="AlphaFoldDB" id="A0AA38FJW9"/>
<keyword evidence="3" id="KW-1185">Reference proteome</keyword>
<dbReference type="EMBL" id="JAHRHJ020000008">
    <property type="protein sequence ID" value="KAH9305387.1"/>
    <property type="molecule type" value="Genomic_DNA"/>
</dbReference>
<comment type="caution">
    <text evidence="2">The sequence shown here is derived from an EMBL/GenBank/DDBJ whole genome shotgun (WGS) entry which is preliminary data.</text>
</comment>